<dbReference type="OrthoDB" id="9764766at2"/>
<dbReference type="Pfam" id="PF06838">
    <property type="entry name" value="Met_gamma_lyase"/>
    <property type="match status" value="1"/>
</dbReference>
<dbReference type="InterPro" id="IPR015424">
    <property type="entry name" value="PyrdxlP-dep_Trfase"/>
</dbReference>
<keyword evidence="1" id="KW-0456">Lyase</keyword>
<gene>
    <name evidence="1" type="primary">mdeA_3</name>
    <name evidence="1" type="ORF">ATZ99_19030</name>
</gene>
<accession>A0A161PT23</accession>
<organism evidence="1 2">
    <name type="scientific">Thermovenabulum gondwanense</name>
    <dbReference type="NCBI Taxonomy" id="520767"/>
    <lineage>
        <taxon>Bacteria</taxon>
        <taxon>Bacillati</taxon>
        <taxon>Bacillota</taxon>
        <taxon>Clostridia</taxon>
        <taxon>Thermosediminibacterales</taxon>
        <taxon>Thermosediminibacteraceae</taxon>
        <taxon>Thermovenabulum</taxon>
    </lineage>
</organism>
<evidence type="ECO:0000313" key="1">
    <source>
        <dbReference type="EMBL" id="KYO64475.1"/>
    </source>
</evidence>
<dbReference type="InterPro" id="IPR015421">
    <property type="entry name" value="PyrdxlP-dep_Trfase_major"/>
</dbReference>
<dbReference type="EMBL" id="LOHZ01000042">
    <property type="protein sequence ID" value="KYO64475.1"/>
    <property type="molecule type" value="Genomic_DNA"/>
</dbReference>
<comment type="caution">
    <text evidence="1">The sequence shown here is derived from an EMBL/GenBank/DDBJ whole genome shotgun (WGS) entry which is preliminary data.</text>
</comment>
<evidence type="ECO:0000313" key="2">
    <source>
        <dbReference type="Proteomes" id="UP000075737"/>
    </source>
</evidence>
<name>A0A161PT23_9FIRM</name>
<dbReference type="Proteomes" id="UP000075737">
    <property type="component" value="Unassembled WGS sequence"/>
</dbReference>
<dbReference type="InterPro" id="IPR009651">
    <property type="entry name" value="Met_g_lyase_put"/>
</dbReference>
<dbReference type="RefSeq" id="WP_068749012.1">
    <property type="nucleotide sequence ID" value="NZ_LOHZ01000042.1"/>
</dbReference>
<dbReference type="SUPFAM" id="SSF53383">
    <property type="entry name" value="PLP-dependent transferases"/>
    <property type="match status" value="1"/>
</dbReference>
<keyword evidence="2" id="KW-1185">Reference proteome</keyword>
<dbReference type="PANTHER" id="PTHR46658:SF1">
    <property type="entry name" value="CYS OR MET METABOLISM PYRIDOXAL-PHOSPHATE-DEPENDENT ENZYME"/>
    <property type="match status" value="1"/>
</dbReference>
<dbReference type="GO" id="GO:0018826">
    <property type="term" value="F:methionine gamma-lyase activity"/>
    <property type="evidence" value="ECO:0007669"/>
    <property type="project" value="UniProtKB-EC"/>
</dbReference>
<dbReference type="PATRIC" id="fig|520767.4.peg.2030"/>
<reference evidence="1 2" key="1">
    <citation type="submission" date="2015-12" db="EMBL/GenBank/DDBJ databases">
        <title>Draft genome of Thermovenabulum gondwanense isolated from a red thermophilic microbial mat colonisisng an outflow channel of a bore well.</title>
        <authorList>
            <person name="Patel B.K."/>
        </authorList>
    </citation>
    <scope>NUCLEOTIDE SEQUENCE [LARGE SCALE GENOMIC DNA]</scope>
    <source>
        <strain evidence="1 2">R270</strain>
    </source>
</reference>
<proteinExistence type="predicted"/>
<dbReference type="Gene3D" id="3.40.640.10">
    <property type="entry name" value="Type I PLP-dependent aspartate aminotransferase-like (Major domain)"/>
    <property type="match status" value="1"/>
</dbReference>
<protein>
    <submittedName>
        <fullName evidence="1">Methionine gamma-lyase</fullName>
        <ecNumber evidence="1">4.4.1.11</ecNumber>
    </submittedName>
</protein>
<dbReference type="EC" id="4.4.1.11" evidence="1"/>
<dbReference type="Gene3D" id="3.90.1150.60">
    <property type="entry name" value="Methioning gamme-lyase, C-terminal domain"/>
    <property type="match status" value="1"/>
</dbReference>
<sequence length="428" mass="47851">MHNESIEFIKEQFNINEKVIKISQEVIEELKESFLEIDKIEEYNQYKVINAMVKNELSDYCLGESTGYGYNDVGREMVEKIYKSIFRSEDALVRPQIISGTHALTICLFGILRPGDELISVTGEPYDTLKDVIEGENNGSLKDFNIKFKKIDLINGEIDFESIKKNINKNTKMVLIQRSRGYSLRPSLSVLEIGEIIKFIKNINEKIICLVDNCYGEFVEEFEPTEVGADLCAGSLIKNPGGGISPTGGYITGKKNLVELCSYKLFAPGIGKNCGPSILPNRLIIQGLFYAPKVVSEAKKGALFISCLFEKLGFEVFPKKEEKRSDIVTAILLKNKETLIEFCKGLQKVGPVDSHVTPEPWDMPGYNHQVIMAGGSFVQGASIELSADAPIREPYVVYVQGGTSLYHIKLGILCALQNLYEKNLIEFP</sequence>
<dbReference type="STRING" id="520767.ATZ99_19030"/>
<dbReference type="AlphaFoldDB" id="A0A161PT23"/>
<dbReference type="PANTHER" id="PTHR46658">
    <property type="entry name" value="CYS OR MET METABOLISM PYRIDOXAL-PHOSPHATE-DEPENDENT ENZYME"/>
    <property type="match status" value="1"/>
</dbReference>